<dbReference type="AlphaFoldDB" id="M2LPA6"/>
<protein>
    <submittedName>
        <fullName evidence="3">Uncharacterized protein</fullName>
    </submittedName>
</protein>
<dbReference type="eggNOG" id="ENOG502QQIE">
    <property type="taxonomic scope" value="Eukaryota"/>
</dbReference>
<sequence>MILQRPGFGLPLDQLPPWNRDDSNHERFPHAIADFFATRGVTIREQRMLDFINQITDKPSWWEKIHNEDIVARWRSEACGNREQQYTSEGHLSVACFDYCLQELRDKASYQEKRDLVHVLDVGATIVKADVDPFDPLRAALQKAVAPLETVPDRLKDWHPGSDHQVLDLLHPSLFPLTYGLSRVWKTGIVPLESAEQYIGLGEVCPVPSALEGGVAIERTISWDNAGSLAPWGRYQWLPSEVHLDGTGKASITSYINNLHYARHPDLYTVLERAVEKAVPLWEDCLSLFTDRLRIHVEECGYPDFIAPEEAMHAVNSDGEDEDEGLDEREREWAVTDRLHDWIQENADHAQIIHPSPKHPYVSFEQRLRDAGRQRLELHKDFPDGLQIIFKLANIHLTPDNAVYSGSRWHVEGALNEHIAATALFYYDSQNITDNYLDFRQQVDAAELAGVPVQNEWEAAVRIWGVQQEGPALQQLGKVLTRPGRWLAFPNVLQHRVGQFGLQDTSKPGHRKILAMFLVDPHIKILSTANVPPQRRDWWAEEVRKIEPLASLPVELFDRIVNVVDDFPVSWEKACETREALMAERGRIADELDNVLAEDTFNFCEH</sequence>
<feature type="domain" description="DUF4246" evidence="2">
    <location>
        <begin position="6"/>
        <end position="77"/>
    </location>
</feature>
<organism evidence="3 4">
    <name type="scientific">Baudoinia panamericana (strain UAMH 10762)</name>
    <name type="common">Angels' share fungus</name>
    <name type="synonym">Baudoinia compniacensis (strain UAMH 10762)</name>
    <dbReference type="NCBI Taxonomy" id="717646"/>
    <lineage>
        <taxon>Eukaryota</taxon>
        <taxon>Fungi</taxon>
        <taxon>Dikarya</taxon>
        <taxon>Ascomycota</taxon>
        <taxon>Pezizomycotina</taxon>
        <taxon>Dothideomycetes</taxon>
        <taxon>Dothideomycetidae</taxon>
        <taxon>Mycosphaerellales</taxon>
        <taxon>Teratosphaeriaceae</taxon>
        <taxon>Baudoinia</taxon>
    </lineage>
</organism>
<dbReference type="RefSeq" id="XP_007676389.1">
    <property type="nucleotide sequence ID" value="XM_007678199.1"/>
</dbReference>
<accession>M2LPA6</accession>
<reference evidence="3 4" key="1">
    <citation type="journal article" date="2012" name="PLoS Pathog.">
        <title>Diverse lifestyles and strategies of plant pathogenesis encoded in the genomes of eighteen Dothideomycetes fungi.</title>
        <authorList>
            <person name="Ohm R.A."/>
            <person name="Feau N."/>
            <person name="Henrissat B."/>
            <person name="Schoch C.L."/>
            <person name="Horwitz B.A."/>
            <person name="Barry K.W."/>
            <person name="Condon B.J."/>
            <person name="Copeland A.C."/>
            <person name="Dhillon B."/>
            <person name="Glaser F."/>
            <person name="Hesse C.N."/>
            <person name="Kosti I."/>
            <person name="LaButti K."/>
            <person name="Lindquist E.A."/>
            <person name="Lucas S."/>
            <person name="Salamov A.A."/>
            <person name="Bradshaw R.E."/>
            <person name="Ciuffetti L."/>
            <person name="Hamelin R.C."/>
            <person name="Kema G.H.J."/>
            <person name="Lawrence C."/>
            <person name="Scott J.A."/>
            <person name="Spatafora J.W."/>
            <person name="Turgeon B.G."/>
            <person name="de Wit P.J.G.M."/>
            <person name="Zhong S."/>
            <person name="Goodwin S.B."/>
            <person name="Grigoriev I.V."/>
        </authorList>
    </citation>
    <scope>NUCLEOTIDE SEQUENCE [LARGE SCALE GENOMIC DNA]</scope>
    <source>
        <strain evidence="3 4">UAMH 10762</strain>
    </source>
</reference>
<evidence type="ECO:0000313" key="4">
    <source>
        <dbReference type="Proteomes" id="UP000011761"/>
    </source>
</evidence>
<evidence type="ECO:0000313" key="3">
    <source>
        <dbReference type="EMBL" id="EMC96217.1"/>
    </source>
</evidence>
<dbReference type="OMA" id="WHIEGAM"/>
<dbReference type="Pfam" id="PF21666">
    <property type="entry name" value="DUF4246_N"/>
    <property type="match status" value="1"/>
</dbReference>
<keyword evidence="4" id="KW-1185">Reference proteome</keyword>
<dbReference type="InterPro" id="IPR025340">
    <property type="entry name" value="DUF4246"/>
</dbReference>
<dbReference type="OrthoDB" id="415532at2759"/>
<dbReference type="EMBL" id="KB445555">
    <property type="protein sequence ID" value="EMC96217.1"/>
    <property type="molecule type" value="Genomic_DNA"/>
</dbReference>
<dbReference type="PANTHER" id="PTHR33119">
    <property type="entry name" value="IFI3P"/>
    <property type="match status" value="1"/>
</dbReference>
<dbReference type="KEGG" id="bcom:BAUCODRAFT_467102"/>
<dbReference type="InterPro" id="IPR049207">
    <property type="entry name" value="DUF4246_N"/>
</dbReference>
<dbReference type="GeneID" id="19114618"/>
<dbReference type="Pfam" id="PF14033">
    <property type="entry name" value="DUF4246"/>
    <property type="match status" value="1"/>
</dbReference>
<dbReference type="InterPro" id="IPR049192">
    <property type="entry name" value="DUF4246_C"/>
</dbReference>
<gene>
    <name evidence="3" type="ORF">BAUCODRAFT_467102</name>
</gene>
<evidence type="ECO:0000259" key="2">
    <source>
        <dbReference type="Pfam" id="PF21666"/>
    </source>
</evidence>
<evidence type="ECO:0000259" key="1">
    <source>
        <dbReference type="Pfam" id="PF14033"/>
    </source>
</evidence>
<dbReference type="PANTHER" id="PTHR33119:SF1">
    <property type="entry name" value="FE2OG DIOXYGENASE DOMAIN-CONTAINING PROTEIN"/>
    <property type="match status" value="1"/>
</dbReference>
<dbReference type="STRING" id="717646.M2LPA6"/>
<dbReference type="Proteomes" id="UP000011761">
    <property type="component" value="Unassembled WGS sequence"/>
</dbReference>
<feature type="domain" description="DUF4246" evidence="1">
    <location>
        <begin position="95"/>
        <end position="542"/>
    </location>
</feature>
<proteinExistence type="predicted"/>
<name>M2LPA6_BAUPA</name>
<dbReference type="HOGENOM" id="CLU_012066_2_0_1"/>